<proteinExistence type="predicted"/>
<feature type="chain" id="PRO_5031034315" evidence="1">
    <location>
        <begin position="23"/>
        <end position="100"/>
    </location>
</feature>
<dbReference type="AlphaFoldDB" id="A0A7Y9FQV5"/>
<dbReference type="EMBL" id="JACCBY010000007">
    <property type="protein sequence ID" value="NYD91781.1"/>
    <property type="molecule type" value="Genomic_DNA"/>
</dbReference>
<name>A0A7Y9FQV5_9SPHN</name>
<dbReference type="SUPFAM" id="SSF56935">
    <property type="entry name" value="Porins"/>
    <property type="match status" value="1"/>
</dbReference>
<sequence>MKLLSVSVASALQLLACSSACAQTLAPQPVVVPTADEMTAAAPDDTIVVTGTRDRSRTQFDTLAPVDVLSRQAIGSTISNDLADTLARLCQTNVAGRAES</sequence>
<gene>
    <name evidence="2" type="ORF">HD841_003600</name>
</gene>
<reference evidence="2 3" key="1">
    <citation type="submission" date="2020-08" db="EMBL/GenBank/DDBJ databases">
        <title>The Agave Microbiome: Exploring the role of microbial communities in plant adaptations to desert environments.</title>
        <authorList>
            <person name="Partida-Martinez L.P."/>
        </authorList>
    </citation>
    <scope>NUCLEOTIDE SEQUENCE [LARGE SCALE GENOMIC DNA]</scope>
    <source>
        <strain evidence="2 3">AS2.3</strain>
    </source>
</reference>
<comment type="caution">
    <text evidence="2">The sequence shown here is derived from an EMBL/GenBank/DDBJ whole genome shotgun (WGS) entry which is preliminary data.</text>
</comment>
<dbReference type="InterPro" id="IPR010916">
    <property type="entry name" value="TonB_box_CS"/>
</dbReference>
<dbReference type="RefSeq" id="WP_179510197.1">
    <property type="nucleotide sequence ID" value="NZ_JACCBY010000007.1"/>
</dbReference>
<dbReference type="Proteomes" id="UP000517753">
    <property type="component" value="Unassembled WGS sequence"/>
</dbReference>
<accession>A0A7Y9FQV5</accession>
<keyword evidence="3" id="KW-1185">Reference proteome</keyword>
<dbReference type="PROSITE" id="PS00430">
    <property type="entry name" value="TONB_DEPENDENT_REC_1"/>
    <property type="match status" value="1"/>
</dbReference>
<organism evidence="2 3">
    <name type="scientific">Sphingomonas melonis</name>
    <dbReference type="NCBI Taxonomy" id="152682"/>
    <lineage>
        <taxon>Bacteria</taxon>
        <taxon>Pseudomonadati</taxon>
        <taxon>Pseudomonadota</taxon>
        <taxon>Alphaproteobacteria</taxon>
        <taxon>Sphingomonadales</taxon>
        <taxon>Sphingomonadaceae</taxon>
        <taxon>Sphingomonas</taxon>
    </lineage>
</organism>
<evidence type="ECO:0000313" key="2">
    <source>
        <dbReference type="EMBL" id="NYD91781.1"/>
    </source>
</evidence>
<keyword evidence="1" id="KW-0732">Signal</keyword>
<keyword evidence="2" id="KW-0675">Receptor</keyword>
<evidence type="ECO:0000313" key="3">
    <source>
        <dbReference type="Proteomes" id="UP000517753"/>
    </source>
</evidence>
<dbReference type="Gene3D" id="2.170.130.10">
    <property type="entry name" value="TonB-dependent receptor, plug domain"/>
    <property type="match status" value="1"/>
</dbReference>
<dbReference type="InterPro" id="IPR037066">
    <property type="entry name" value="Plug_dom_sf"/>
</dbReference>
<evidence type="ECO:0000256" key="1">
    <source>
        <dbReference type="SAM" id="SignalP"/>
    </source>
</evidence>
<protein>
    <submittedName>
        <fullName evidence="2">Outer membrane cobalamin receptor</fullName>
    </submittedName>
</protein>
<feature type="signal peptide" evidence="1">
    <location>
        <begin position="1"/>
        <end position="22"/>
    </location>
</feature>